<name>A0A4R5LT53_9GAMM</name>
<protein>
    <submittedName>
        <fullName evidence="1">PaaX</fullName>
    </submittedName>
</protein>
<accession>A0A4R5LT53</accession>
<organism evidence="1 2">
    <name type="scientific">Seongchinamella unica</name>
    <dbReference type="NCBI Taxonomy" id="2547392"/>
    <lineage>
        <taxon>Bacteria</taxon>
        <taxon>Pseudomonadati</taxon>
        <taxon>Pseudomonadota</taxon>
        <taxon>Gammaproteobacteria</taxon>
        <taxon>Cellvibrionales</taxon>
        <taxon>Halieaceae</taxon>
        <taxon>Seongchinamella</taxon>
    </lineage>
</organism>
<dbReference type="AlphaFoldDB" id="A0A4R5LT53"/>
<dbReference type="GO" id="GO:0006351">
    <property type="term" value="P:DNA-templated transcription"/>
    <property type="evidence" value="ECO:0007669"/>
    <property type="project" value="TreeGrafter"/>
</dbReference>
<evidence type="ECO:0000313" key="2">
    <source>
        <dbReference type="Proteomes" id="UP000295554"/>
    </source>
</evidence>
<proteinExistence type="predicted"/>
<dbReference type="PANTHER" id="PTHR30319">
    <property type="entry name" value="PHENYLACETIC ACID REGULATOR-RELATED TRANSCRIPTIONAL REPRESSOR"/>
    <property type="match status" value="1"/>
</dbReference>
<dbReference type="InterPro" id="IPR036388">
    <property type="entry name" value="WH-like_DNA-bd_sf"/>
</dbReference>
<dbReference type="EMBL" id="SMSE01000002">
    <property type="protein sequence ID" value="TDG14118.1"/>
    <property type="molecule type" value="Genomic_DNA"/>
</dbReference>
<sequence>MTRAEFPSAKRLILSMLAAPSIREAEIGTLVTWGALFDIDSATIRVTASRLVRQGILTSPARGLYRIGPQGQLLTETARAWVAAEQRVCGWRGDWLLVHTAHLGRSNKTALRARERAFRLSGFGQWRPGLHCRPANLVEPAADTRQRLLKLGLESDAIIIVASALPGSKPSELSRLWPRKQLEAAYSQHIRAMQRSLKRLSAMSLPDAARETVQIGEAVIRQITTDPLLPRELTNTARRRQMTELMIEYDQAGRLIWEQFSEQA</sequence>
<dbReference type="PANTHER" id="PTHR30319:SF1">
    <property type="entry name" value="TRANSCRIPTIONAL REPRESSOR PAAX"/>
    <property type="match status" value="1"/>
</dbReference>
<keyword evidence="2" id="KW-1185">Reference proteome</keyword>
<comment type="caution">
    <text evidence="1">The sequence shown here is derived from an EMBL/GenBank/DDBJ whole genome shotgun (WGS) entry which is preliminary data.</text>
</comment>
<evidence type="ECO:0000313" key="1">
    <source>
        <dbReference type="EMBL" id="TDG14118.1"/>
    </source>
</evidence>
<dbReference type="Gene3D" id="3.30.70.2650">
    <property type="match status" value="1"/>
</dbReference>
<dbReference type="Gene3D" id="1.10.10.10">
    <property type="entry name" value="Winged helix-like DNA-binding domain superfamily/Winged helix DNA-binding domain"/>
    <property type="match status" value="1"/>
</dbReference>
<reference evidence="1 2" key="1">
    <citation type="submission" date="2019-03" db="EMBL/GenBank/DDBJ databases">
        <title>Seongchinamella monodicae gen. nov., sp. nov., a novel member of the Gammaproteobacteria isolated from a tidal mudflat of beach.</title>
        <authorList>
            <person name="Yang H.G."/>
            <person name="Kang J.W."/>
            <person name="Lee S.D."/>
        </authorList>
    </citation>
    <scope>NUCLEOTIDE SEQUENCE [LARGE SCALE GENOMIC DNA]</scope>
    <source>
        <strain evidence="1 2">GH4-78</strain>
    </source>
</reference>
<gene>
    <name evidence="1" type="ORF">E2F43_11600</name>
</gene>
<dbReference type="OrthoDB" id="6380574at2"/>
<dbReference type="RefSeq" id="WP_133212763.1">
    <property type="nucleotide sequence ID" value="NZ_SMSE01000002.1"/>
</dbReference>
<dbReference type="Proteomes" id="UP000295554">
    <property type="component" value="Unassembled WGS sequence"/>
</dbReference>